<evidence type="ECO:0000313" key="1">
    <source>
        <dbReference type="EMBL" id="GFH39945.1"/>
    </source>
</evidence>
<protein>
    <submittedName>
        <fullName evidence="1">UPF0637 protein</fullName>
    </submittedName>
</protein>
<dbReference type="PIRSF" id="PIRSF021332">
    <property type="entry name" value="DUF1054"/>
    <property type="match status" value="1"/>
</dbReference>
<dbReference type="Pfam" id="PF06335">
    <property type="entry name" value="DUF1054"/>
    <property type="match status" value="1"/>
</dbReference>
<dbReference type="Proteomes" id="UP000475928">
    <property type="component" value="Unassembled WGS sequence"/>
</dbReference>
<proteinExistence type="predicted"/>
<dbReference type="InterPro" id="IPR009403">
    <property type="entry name" value="UPF0637"/>
</dbReference>
<name>A0A6A0B5G6_9LACT</name>
<gene>
    <name evidence="1" type="ORF">Hs20B_03430</name>
</gene>
<dbReference type="EMBL" id="BLLH01000001">
    <property type="protein sequence ID" value="GFH39945.1"/>
    <property type="molecule type" value="Genomic_DNA"/>
</dbReference>
<reference evidence="1 2" key="1">
    <citation type="submission" date="2020-02" db="EMBL/GenBank/DDBJ databases">
        <title>Draft genome sequence of Lactococcus sp. Hs20B0-1.</title>
        <authorList>
            <person name="Noda S."/>
            <person name="Yuki M."/>
            <person name="Ohkuma M."/>
        </authorList>
    </citation>
    <scope>NUCLEOTIDE SEQUENCE [LARGE SCALE GENOMIC DNA]</scope>
    <source>
        <strain evidence="1 2">Hs20B0-1</strain>
    </source>
</reference>
<dbReference type="AlphaFoldDB" id="A0A6A0B5G6"/>
<keyword evidence="2" id="KW-1185">Reference proteome</keyword>
<sequence>MMKLFTDASFDVFEVAGLDARMAAIRSNIQPIFADIMTEVSRRLMQESHHESFVHIAQHRRRTKYAPENTWSAISDSKRGYKSQAHLQLGIWADYVFMYLSIIDNPPRREFYAEKLAAHHEFPADFVYSLDHTKSDYFSVLAENDALDAGIRRLHDVKKGEFEVGRVIARTSDIWQKDPESYILETFDALIPLYLALNAE</sequence>
<comment type="caution">
    <text evidence="1">The sequence shown here is derived from an EMBL/GenBank/DDBJ whole genome shotgun (WGS) entry which is preliminary data.</text>
</comment>
<organism evidence="1 2">
    <name type="scientific">Pseudolactococcus insecticola</name>
    <dbReference type="NCBI Taxonomy" id="2709158"/>
    <lineage>
        <taxon>Bacteria</taxon>
        <taxon>Bacillati</taxon>
        <taxon>Bacillota</taxon>
        <taxon>Bacilli</taxon>
        <taxon>Lactobacillales</taxon>
        <taxon>Streptococcaceae</taxon>
        <taxon>Pseudolactococcus</taxon>
    </lineage>
</organism>
<evidence type="ECO:0000313" key="2">
    <source>
        <dbReference type="Proteomes" id="UP000475928"/>
    </source>
</evidence>
<dbReference type="InterPro" id="IPR053707">
    <property type="entry name" value="UPF0637_domain_sf"/>
</dbReference>
<dbReference type="SUPFAM" id="SSF142913">
    <property type="entry name" value="YktB/PF0168-like"/>
    <property type="match status" value="1"/>
</dbReference>
<dbReference type="Gene3D" id="3.30.930.20">
    <property type="entry name" value="Protein of unknown function DUF1054"/>
    <property type="match status" value="1"/>
</dbReference>
<accession>A0A6A0B5G6</accession>